<dbReference type="GO" id="GO:0005634">
    <property type="term" value="C:nucleus"/>
    <property type="evidence" value="ECO:0007669"/>
    <property type="project" value="TreeGrafter"/>
</dbReference>
<reference evidence="5" key="1">
    <citation type="submission" date="2018-04" db="EMBL/GenBank/DDBJ databases">
        <authorList>
            <person name="Go L.Y."/>
            <person name="Mitchell J.A."/>
        </authorList>
    </citation>
    <scope>NUCLEOTIDE SEQUENCE</scope>
    <source>
        <tissue evidence="5">Whole organism</tissue>
    </source>
</reference>
<name>A0A336LQD5_CULSO</name>
<evidence type="ECO:0000256" key="2">
    <source>
        <dbReference type="ARBA" id="ARBA00020000"/>
    </source>
</evidence>
<dbReference type="EMBL" id="UFQT01000107">
    <property type="protein sequence ID" value="SSX20065.1"/>
    <property type="molecule type" value="Genomic_DNA"/>
</dbReference>
<comment type="similarity">
    <text evidence="1">Belongs to the VPS72/YL1 family.</text>
</comment>
<evidence type="ECO:0000259" key="4">
    <source>
        <dbReference type="SMART" id="SM00993"/>
    </source>
</evidence>
<dbReference type="OMA" id="TGPTIRY"/>
<sequence length="365" mass="43050">MAATREKRSTAGNRMARLLDEEEVDEFYQETYGGFTETNDDRDYIQKDIGDDDDVVDSDFSIDENDEVISDHDEEEGKRRKRKVVTRAYKEPLPAKKKKVVKPKTPSKKEKLPSSIKSPHKQRFTVHDSSRKTFRQSTAQKARETQIRLKERHEAEKKKPKIQKVEEYIPTQEELLEEARETEKENVKSLEKYKRMELEKKKVRPTKSVFTGPIIRYHSLTMPLVEELIEKRDPSIDGTRRSERKAVERKIVVTNKCERTFISFENDIDNKVFDSIFKPMNSKKEHRSKLCPITKLPAKYFDPITKVPYHNLTAFKIIREAYYQQMEEWGNPENKDVSVFLEWRKKIKDYRAKFSKSSVMASVSV</sequence>
<dbReference type="AlphaFoldDB" id="A0A336LQD5"/>
<evidence type="ECO:0000313" key="6">
    <source>
        <dbReference type="EMBL" id="SSX20065.1"/>
    </source>
</evidence>
<dbReference type="SMART" id="SM00993">
    <property type="entry name" value="YL1_C"/>
    <property type="match status" value="1"/>
</dbReference>
<gene>
    <name evidence="6" type="primary">CSON000457</name>
</gene>
<accession>A0A336LQD5</accession>
<evidence type="ECO:0000256" key="3">
    <source>
        <dbReference type="SAM" id="MobiDB-lite"/>
    </source>
</evidence>
<dbReference type="Pfam" id="PF08265">
    <property type="entry name" value="YL1_C"/>
    <property type="match status" value="1"/>
</dbReference>
<feature type="compositionally biased region" description="Basic and acidic residues" evidence="3">
    <location>
        <begin position="69"/>
        <end position="78"/>
    </location>
</feature>
<evidence type="ECO:0000313" key="5">
    <source>
        <dbReference type="EMBL" id="SSW99685.1"/>
    </source>
</evidence>
<evidence type="ECO:0000256" key="1">
    <source>
        <dbReference type="ARBA" id="ARBA00006832"/>
    </source>
</evidence>
<dbReference type="PANTHER" id="PTHR13275">
    <property type="entry name" value="YL-1 PROTEIN TRANSCRIPTION FACTOR-LIKE 1"/>
    <property type="match status" value="1"/>
</dbReference>
<feature type="domain" description="Vps72/YL1 C-terminal" evidence="4">
    <location>
        <begin position="289"/>
        <end position="318"/>
    </location>
</feature>
<dbReference type="InterPro" id="IPR013272">
    <property type="entry name" value="Vps72/YL1_C"/>
</dbReference>
<feature type="region of interest" description="Disordered" evidence="3">
    <location>
        <begin position="33"/>
        <end position="144"/>
    </location>
</feature>
<dbReference type="EMBL" id="UFQS01000107">
    <property type="protein sequence ID" value="SSW99685.1"/>
    <property type="molecule type" value="Genomic_DNA"/>
</dbReference>
<dbReference type="PANTHER" id="PTHR13275:SF4">
    <property type="entry name" value="VACUOLAR PROTEIN SORTING-ASSOCIATED PROTEIN 72 HOMOLOG"/>
    <property type="match status" value="1"/>
</dbReference>
<feature type="compositionally biased region" description="Basic residues" evidence="3">
    <location>
        <begin position="95"/>
        <end position="106"/>
    </location>
</feature>
<dbReference type="VEuPathDB" id="VectorBase:CSON000457"/>
<organism evidence="6">
    <name type="scientific">Culicoides sonorensis</name>
    <name type="common">Biting midge</name>
    <dbReference type="NCBI Taxonomy" id="179676"/>
    <lineage>
        <taxon>Eukaryota</taxon>
        <taxon>Metazoa</taxon>
        <taxon>Ecdysozoa</taxon>
        <taxon>Arthropoda</taxon>
        <taxon>Hexapoda</taxon>
        <taxon>Insecta</taxon>
        <taxon>Pterygota</taxon>
        <taxon>Neoptera</taxon>
        <taxon>Endopterygota</taxon>
        <taxon>Diptera</taxon>
        <taxon>Nematocera</taxon>
        <taxon>Chironomoidea</taxon>
        <taxon>Ceratopogonidae</taxon>
        <taxon>Ceratopogoninae</taxon>
        <taxon>Culicoides</taxon>
        <taxon>Monoculicoides</taxon>
    </lineage>
</organism>
<dbReference type="InterPro" id="IPR046757">
    <property type="entry name" value="YL1_N"/>
</dbReference>
<protein>
    <recommendedName>
        <fullName evidence="2">Vacuolar protein sorting-associated protein 72 homolog</fullName>
    </recommendedName>
</protein>
<feature type="compositionally biased region" description="Acidic residues" evidence="3">
    <location>
        <begin position="50"/>
        <end position="68"/>
    </location>
</feature>
<dbReference type="Pfam" id="PF05764">
    <property type="entry name" value="YL1"/>
    <property type="match status" value="1"/>
</dbReference>
<proteinExistence type="inferred from homology"/>
<reference evidence="6" key="2">
    <citation type="submission" date="2018-07" db="EMBL/GenBank/DDBJ databases">
        <authorList>
            <person name="Quirk P.G."/>
            <person name="Krulwich T.A."/>
        </authorList>
    </citation>
    <scope>NUCLEOTIDE SEQUENCE</scope>
</reference>
<feature type="compositionally biased region" description="Basic and acidic residues" evidence="3">
    <location>
        <begin position="39"/>
        <end position="49"/>
    </location>
</feature>